<protein>
    <submittedName>
        <fullName evidence="2">Uncharacterized protein</fullName>
    </submittedName>
</protein>
<organism evidence="2">
    <name type="scientific">Siphoviridae sp. cthL03</name>
    <dbReference type="NCBI Taxonomy" id="2825615"/>
    <lineage>
        <taxon>Viruses</taxon>
        <taxon>Duplodnaviria</taxon>
        <taxon>Heunggongvirae</taxon>
        <taxon>Uroviricota</taxon>
        <taxon>Caudoviricetes</taxon>
    </lineage>
</organism>
<evidence type="ECO:0000313" key="2">
    <source>
        <dbReference type="EMBL" id="DAE05608.1"/>
    </source>
</evidence>
<proteinExistence type="predicted"/>
<feature type="transmembrane region" description="Helical" evidence="1">
    <location>
        <begin position="20"/>
        <end position="38"/>
    </location>
</feature>
<accession>A0A8S5PG20</accession>
<dbReference type="EMBL" id="BK015413">
    <property type="protein sequence ID" value="DAE05608.1"/>
    <property type="molecule type" value="Genomic_DNA"/>
</dbReference>
<keyword evidence="1" id="KW-1133">Transmembrane helix</keyword>
<evidence type="ECO:0000256" key="1">
    <source>
        <dbReference type="SAM" id="Phobius"/>
    </source>
</evidence>
<name>A0A8S5PG20_9CAUD</name>
<reference evidence="2" key="1">
    <citation type="journal article" date="2021" name="Proc. Natl. Acad. Sci. U.S.A.">
        <title>A Catalog of Tens of Thousands of Viruses from Human Metagenomes Reveals Hidden Associations with Chronic Diseases.</title>
        <authorList>
            <person name="Tisza M.J."/>
            <person name="Buck C.B."/>
        </authorList>
    </citation>
    <scope>NUCLEOTIDE SEQUENCE</scope>
    <source>
        <strain evidence="2">CthL03</strain>
    </source>
</reference>
<sequence length="59" mass="6634">MLPFYDWIISALRTSNVFDNFVFPLMVGVILLLIEDLLKNIISLTPASQNILANSLLLV</sequence>
<keyword evidence="1" id="KW-0472">Membrane</keyword>
<keyword evidence="1" id="KW-0812">Transmembrane</keyword>